<dbReference type="HOGENOM" id="CLU_3231700_0_0_9"/>
<protein>
    <submittedName>
        <fullName evidence="1">Uncharacterized protein</fullName>
    </submittedName>
</protein>
<evidence type="ECO:0000313" key="1">
    <source>
        <dbReference type="EMBL" id="EDP15871.1"/>
    </source>
</evidence>
<dbReference type="EMBL" id="ABCC02000033">
    <property type="protein sequence ID" value="EDP15871.1"/>
    <property type="molecule type" value="Genomic_DNA"/>
</dbReference>
<name>A8RUK0_ENTBW</name>
<reference evidence="1 2" key="1">
    <citation type="submission" date="2007-08" db="EMBL/GenBank/DDBJ databases">
        <authorList>
            <person name="Fulton L."/>
            <person name="Clifton S."/>
            <person name="Fulton B."/>
            <person name="Xu J."/>
            <person name="Minx P."/>
            <person name="Pepin K.H."/>
            <person name="Johnson M."/>
            <person name="Thiruvilangam P."/>
            <person name="Bhonagiri V."/>
            <person name="Nash W.E."/>
            <person name="Mardis E.R."/>
            <person name="Wilson R.K."/>
        </authorList>
    </citation>
    <scope>NUCLEOTIDE SEQUENCE [LARGE SCALE GENOMIC DNA]</scope>
    <source>
        <strain evidence="2">ATCC BAA-613 / DSM 15670 / CCUG 46953 / JCM 12243 / WAL 16351</strain>
    </source>
</reference>
<sequence length="43" mass="5437">MISSDFYYKKTMGFILENHAQKREYIEFFIQKCYNSWDITRQY</sequence>
<dbReference type="PaxDb" id="411902-CLOBOL_04042"/>
<dbReference type="AlphaFoldDB" id="A8RUK0"/>
<dbReference type="Proteomes" id="UP000005396">
    <property type="component" value="Unassembled WGS sequence"/>
</dbReference>
<proteinExistence type="predicted"/>
<gene>
    <name evidence="1" type="ORF">CLOBOL_04042</name>
</gene>
<comment type="caution">
    <text evidence="1">The sequence shown here is derived from an EMBL/GenBank/DDBJ whole genome shotgun (WGS) entry which is preliminary data.</text>
</comment>
<accession>A8RUK0</accession>
<reference evidence="1 2" key="2">
    <citation type="submission" date="2007-09" db="EMBL/GenBank/DDBJ databases">
        <title>Draft genome sequence of Clostridium bolteae (ATCC BAA-613).</title>
        <authorList>
            <person name="Sudarsanam P."/>
            <person name="Ley R."/>
            <person name="Guruge J."/>
            <person name="Turnbaugh P.J."/>
            <person name="Mahowald M."/>
            <person name="Liep D."/>
            <person name="Gordon J."/>
        </authorList>
    </citation>
    <scope>NUCLEOTIDE SEQUENCE [LARGE SCALE GENOMIC DNA]</scope>
    <source>
        <strain evidence="2">ATCC BAA-613 / DSM 15670 / CCUG 46953 / JCM 12243 / WAL 16351</strain>
    </source>
</reference>
<evidence type="ECO:0000313" key="2">
    <source>
        <dbReference type="Proteomes" id="UP000005396"/>
    </source>
</evidence>
<organism evidence="1 2">
    <name type="scientific">Enterocloster bolteae (strain ATCC BAA-613 / DSM 15670 / CCUG 46953 / JCM 12243 / WAL 16351)</name>
    <name type="common">Clostridium bolteae</name>
    <dbReference type="NCBI Taxonomy" id="411902"/>
    <lineage>
        <taxon>Bacteria</taxon>
        <taxon>Bacillati</taxon>
        <taxon>Bacillota</taxon>
        <taxon>Clostridia</taxon>
        <taxon>Lachnospirales</taxon>
        <taxon>Lachnospiraceae</taxon>
        <taxon>Enterocloster</taxon>
    </lineage>
</organism>